<accession>A0ACB9ZYF6</accession>
<keyword evidence="2" id="KW-1185">Reference proteome</keyword>
<evidence type="ECO:0000313" key="2">
    <source>
        <dbReference type="Proteomes" id="UP001060085"/>
    </source>
</evidence>
<proteinExistence type="predicted"/>
<gene>
    <name evidence="1" type="ORF">M9H77_30202</name>
</gene>
<evidence type="ECO:0000313" key="1">
    <source>
        <dbReference type="EMBL" id="KAI5653015.1"/>
    </source>
</evidence>
<protein>
    <submittedName>
        <fullName evidence="1">Uncharacterized protein</fullName>
    </submittedName>
</protein>
<name>A0ACB9ZYF6_CATRO</name>
<reference evidence="2" key="1">
    <citation type="journal article" date="2023" name="Nat. Plants">
        <title>Single-cell RNA sequencing provides a high-resolution roadmap for understanding the multicellular compartmentation of specialized metabolism.</title>
        <authorList>
            <person name="Sun S."/>
            <person name="Shen X."/>
            <person name="Li Y."/>
            <person name="Li Y."/>
            <person name="Wang S."/>
            <person name="Li R."/>
            <person name="Zhang H."/>
            <person name="Shen G."/>
            <person name="Guo B."/>
            <person name="Wei J."/>
            <person name="Xu J."/>
            <person name="St-Pierre B."/>
            <person name="Chen S."/>
            <person name="Sun C."/>
        </authorList>
    </citation>
    <scope>NUCLEOTIDE SEQUENCE [LARGE SCALE GENOMIC DNA]</scope>
</reference>
<dbReference type="EMBL" id="CM044707">
    <property type="protein sequence ID" value="KAI5653015.1"/>
    <property type="molecule type" value="Genomic_DNA"/>
</dbReference>
<organism evidence="1 2">
    <name type="scientific">Catharanthus roseus</name>
    <name type="common">Madagascar periwinkle</name>
    <name type="synonym">Vinca rosea</name>
    <dbReference type="NCBI Taxonomy" id="4058"/>
    <lineage>
        <taxon>Eukaryota</taxon>
        <taxon>Viridiplantae</taxon>
        <taxon>Streptophyta</taxon>
        <taxon>Embryophyta</taxon>
        <taxon>Tracheophyta</taxon>
        <taxon>Spermatophyta</taxon>
        <taxon>Magnoliopsida</taxon>
        <taxon>eudicotyledons</taxon>
        <taxon>Gunneridae</taxon>
        <taxon>Pentapetalae</taxon>
        <taxon>asterids</taxon>
        <taxon>lamiids</taxon>
        <taxon>Gentianales</taxon>
        <taxon>Apocynaceae</taxon>
        <taxon>Rauvolfioideae</taxon>
        <taxon>Vinceae</taxon>
        <taxon>Catharanthinae</taxon>
        <taxon>Catharanthus</taxon>
    </lineage>
</organism>
<sequence>MALENLGGLAMHIILSKLRPADTASVACVSRRLRTWASEDDSLWFKYCLDDLQFDSPQDPEGNPLPSFKVAYQAWREAFIMYPWSLVIRAKRCWNRMKIWLAANFPEMVGTLRKGASEDEIKSLEKILKIKLPLPTRVLYRLCNGQELNLDELSGRVPQNLVGLIGGYSFYDHRVNVFLLPLELVVLETKDIIQHLGFSSRSQYVVVAASCPYSEKIFFLNCSNSQLYVGTRNLTTEGDMLPCVPDSLISSVHDSKGELQDGMLLWLEEHGRRLENGIIKIRREGIVRGINHFPELPPLCPSAITHGVKVRASAVFVPEFSNLQNESEKFLFAYSVRMSLLPEGCITNGTKFNSCQLHLRHWTIRVNGTVVDQVDGEAVIGKFPLLRPGNEEFVYESCTYLHSLPGSIEGYFTFVPGRLAEPKGSPFAVQVAPFPLELPDYIF</sequence>
<dbReference type="Proteomes" id="UP001060085">
    <property type="component" value="Linkage Group LG07"/>
</dbReference>
<comment type="caution">
    <text evidence="1">The sequence shown here is derived from an EMBL/GenBank/DDBJ whole genome shotgun (WGS) entry which is preliminary data.</text>
</comment>